<dbReference type="InterPro" id="IPR047296">
    <property type="entry name" value="GIY-YIG_UvrC_Cho"/>
</dbReference>
<dbReference type="PANTHER" id="PTHR30562">
    <property type="entry name" value="UVRC/OXIDOREDUCTASE"/>
    <property type="match status" value="1"/>
</dbReference>
<gene>
    <name evidence="4" type="ORF">A3C82_00775</name>
</gene>
<dbReference type="Gene3D" id="4.10.860.10">
    <property type="entry name" value="UVR domain"/>
    <property type="match status" value="1"/>
</dbReference>
<dbReference type="SUPFAM" id="SSF46600">
    <property type="entry name" value="C-terminal UvrC-binding domain of UvrB"/>
    <property type="match status" value="1"/>
</dbReference>
<evidence type="ECO:0008006" key="6">
    <source>
        <dbReference type="Google" id="ProtNLM"/>
    </source>
</evidence>
<feature type="domain" description="UVR" evidence="1">
    <location>
        <begin position="225"/>
        <end position="260"/>
    </location>
</feature>
<proteinExistence type="predicted"/>
<reference evidence="4 5" key="1">
    <citation type="journal article" date="2016" name="Nat. Commun.">
        <title>Thousands of microbial genomes shed light on interconnected biogeochemical processes in an aquifer system.</title>
        <authorList>
            <person name="Anantharaman K."/>
            <person name="Brown C.T."/>
            <person name="Hug L.A."/>
            <person name="Sharon I."/>
            <person name="Castelle C.J."/>
            <person name="Probst A.J."/>
            <person name="Thomas B.C."/>
            <person name="Singh A."/>
            <person name="Wilkins M.J."/>
            <person name="Karaoz U."/>
            <person name="Brodie E.L."/>
            <person name="Williams K.H."/>
            <person name="Hubbard S.S."/>
            <person name="Banfield J.F."/>
        </authorList>
    </citation>
    <scope>NUCLEOTIDE SEQUENCE [LARGE SCALE GENOMIC DNA]</scope>
</reference>
<dbReference type="InterPro" id="IPR035901">
    <property type="entry name" value="GIY-YIG_endonuc_sf"/>
</dbReference>
<dbReference type="Pfam" id="PF08459">
    <property type="entry name" value="UvrC_RNaseH_dom"/>
    <property type="match status" value="1"/>
</dbReference>
<dbReference type="Gene3D" id="3.30.420.340">
    <property type="entry name" value="UvrC, RNAse H endonuclease domain"/>
    <property type="match status" value="1"/>
</dbReference>
<dbReference type="SUPFAM" id="SSF82771">
    <property type="entry name" value="GIY-YIG endonuclease"/>
    <property type="match status" value="1"/>
</dbReference>
<feature type="domain" description="UvrC family homology region profile" evidence="3">
    <location>
        <begin position="221"/>
        <end position="370"/>
    </location>
</feature>
<dbReference type="InterPro" id="IPR001943">
    <property type="entry name" value="UVR_dom"/>
</dbReference>
<dbReference type="Gene3D" id="3.40.1440.10">
    <property type="entry name" value="GIY-YIG endonuclease"/>
    <property type="match status" value="1"/>
</dbReference>
<dbReference type="Proteomes" id="UP000176901">
    <property type="component" value="Unassembled WGS sequence"/>
</dbReference>
<evidence type="ECO:0000259" key="2">
    <source>
        <dbReference type="PROSITE" id="PS50164"/>
    </source>
</evidence>
<dbReference type="AlphaFoldDB" id="A0A1G2R1Y5"/>
<dbReference type="PROSITE" id="PS50151">
    <property type="entry name" value="UVR"/>
    <property type="match status" value="1"/>
</dbReference>
<dbReference type="Pfam" id="PF02151">
    <property type="entry name" value="UVR"/>
    <property type="match status" value="1"/>
</dbReference>
<dbReference type="GO" id="GO:0006289">
    <property type="term" value="P:nucleotide-excision repair"/>
    <property type="evidence" value="ECO:0007669"/>
    <property type="project" value="InterPro"/>
</dbReference>
<protein>
    <recommendedName>
        <fullName evidence="6">Excinuclease ABC subunit C</fullName>
    </recommendedName>
</protein>
<name>A0A1G2R1Y5_9BACT</name>
<sequence>MMRKFTFLQKENLDRIPRTPGIYALSSPKEILYVGKALSLRDRVENHFQQPSYRDNLFISKITKIGFLETVSDIDALLLESQVIKKLQPKYNVVWKDDKKYLSVAITPSTTLSAGKEKLPRVFLTHQPFVASAPQGLRPSLPKPSLGKTKLGLGTEYIGPFVKGRDIKQVLRLLRKAFPYYTAKKHPVLPCPYCHIGLCPGPKPDVKIYKQNIKNLTAVLRGGRVSVLKNLRTSMERASKRQDFEKAAILRDQVFSLENIASHASLGSLSYPHLREPKLQKMPKPWSEYKRIEAYDISNIQGKQSTGSMVTFLNGKPAKEWYRKFKIHITGKPNDFAMMQELIFRRLKHIEWPYPDLMLIDGGKGQLSSAIKAISNLGNLSFGKLRFPKLREIRVVALAKRNNELFYPNKTKPVLLKNLPQEDANLLLHVRDEAHRFAVTYHRKLRRVDALKSS</sequence>
<dbReference type="PROSITE" id="PS50165">
    <property type="entry name" value="UVRC"/>
    <property type="match status" value="1"/>
</dbReference>
<dbReference type="InterPro" id="IPR001162">
    <property type="entry name" value="UvrC_RNase_H_dom"/>
</dbReference>
<evidence type="ECO:0000259" key="1">
    <source>
        <dbReference type="PROSITE" id="PS50151"/>
    </source>
</evidence>
<evidence type="ECO:0000313" key="4">
    <source>
        <dbReference type="EMBL" id="OHA66793.1"/>
    </source>
</evidence>
<dbReference type="GO" id="GO:0009381">
    <property type="term" value="F:excinuclease ABC activity"/>
    <property type="evidence" value="ECO:0007669"/>
    <property type="project" value="InterPro"/>
</dbReference>
<dbReference type="InterPro" id="IPR000305">
    <property type="entry name" value="GIY-YIG_endonuc"/>
</dbReference>
<evidence type="ECO:0000259" key="3">
    <source>
        <dbReference type="PROSITE" id="PS50165"/>
    </source>
</evidence>
<dbReference type="GO" id="GO:0009380">
    <property type="term" value="C:excinuclease repair complex"/>
    <property type="evidence" value="ECO:0007669"/>
    <property type="project" value="TreeGrafter"/>
</dbReference>
<dbReference type="EMBL" id="MHTW01000024">
    <property type="protein sequence ID" value="OHA66793.1"/>
    <property type="molecule type" value="Genomic_DNA"/>
</dbReference>
<dbReference type="InterPro" id="IPR050066">
    <property type="entry name" value="UvrABC_protein_C"/>
</dbReference>
<accession>A0A1G2R1Y5</accession>
<evidence type="ECO:0000313" key="5">
    <source>
        <dbReference type="Proteomes" id="UP000176901"/>
    </source>
</evidence>
<dbReference type="InterPro" id="IPR038476">
    <property type="entry name" value="UvrC_RNase_H_dom_sf"/>
</dbReference>
<dbReference type="Pfam" id="PF01541">
    <property type="entry name" value="GIY-YIG"/>
    <property type="match status" value="1"/>
</dbReference>
<dbReference type="PANTHER" id="PTHR30562:SF1">
    <property type="entry name" value="UVRABC SYSTEM PROTEIN C"/>
    <property type="match status" value="1"/>
</dbReference>
<dbReference type="InterPro" id="IPR036876">
    <property type="entry name" value="UVR_dom_sf"/>
</dbReference>
<comment type="caution">
    <text evidence="4">The sequence shown here is derived from an EMBL/GenBank/DDBJ whole genome shotgun (WGS) entry which is preliminary data.</text>
</comment>
<organism evidence="4 5">
    <name type="scientific">Candidatus Wildermuthbacteria bacterium RIFCSPHIGHO2_02_FULL_47_12</name>
    <dbReference type="NCBI Taxonomy" id="1802451"/>
    <lineage>
        <taxon>Bacteria</taxon>
        <taxon>Candidatus Wildermuthiibacteriota</taxon>
    </lineage>
</organism>
<feature type="domain" description="GIY-YIG" evidence="2">
    <location>
        <begin position="18"/>
        <end position="93"/>
    </location>
</feature>
<dbReference type="SMART" id="SM00465">
    <property type="entry name" value="GIYc"/>
    <property type="match status" value="1"/>
</dbReference>
<dbReference type="CDD" id="cd10434">
    <property type="entry name" value="GIY-YIG_UvrC_Cho"/>
    <property type="match status" value="1"/>
</dbReference>
<dbReference type="PROSITE" id="PS50164">
    <property type="entry name" value="GIY_YIG"/>
    <property type="match status" value="1"/>
</dbReference>
<dbReference type="STRING" id="1802451.A3C82_00775"/>